<feature type="active site" description="Proton acceptor" evidence="7">
    <location>
        <position position="132"/>
    </location>
</feature>
<dbReference type="GO" id="GO:0071555">
    <property type="term" value="P:cell wall organization"/>
    <property type="evidence" value="ECO:0007669"/>
    <property type="project" value="UniProtKB-KW"/>
</dbReference>
<proteinExistence type="inferred from homology"/>
<dbReference type="GO" id="GO:0006508">
    <property type="term" value="P:proteolysis"/>
    <property type="evidence" value="ECO:0007669"/>
    <property type="project" value="InterPro"/>
</dbReference>
<feature type="chain" id="PRO_5016425997" evidence="10">
    <location>
        <begin position="28"/>
        <end position="481"/>
    </location>
</feature>
<dbReference type="PANTHER" id="PTHR21581">
    <property type="entry name" value="D-ALANYL-D-ALANINE CARBOXYPEPTIDASE"/>
    <property type="match status" value="1"/>
</dbReference>
<evidence type="ECO:0000256" key="7">
    <source>
        <dbReference type="PIRSR" id="PIRSR618044-1"/>
    </source>
</evidence>
<keyword evidence="12" id="KW-0645">Protease</keyword>
<evidence type="ECO:0000313" key="13">
    <source>
        <dbReference type="Proteomes" id="UP000245720"/>
    </source>
</evidence>
<keyword evidence="12" id="KW-0121">Carboxypeptidase</keyword>
<evidence type="ECO:0000256" key="4">
    <source>
        <dbReference type="ARBA" id="ARBA00022960"/>
    </source>
</evidence>
<protein>
    <submittedName>
        <fullName evidence="12">D-alanyl-D-alanine carboxypeptidase</fullName>
    </submittedName>
</protein>
<feature type="active site" description="Acyl-ester intermediate" evidence="7">
    <location>
        <position position="129"/>
    </location>
</feature>
<dbReference type="STRING" id="1265.SAMN02910280_2012"/>
<keyword evidence="5" id="KW-0573">Peptidoglycan synthesis</keyword>
<dbReference type="InterPro" id="IPR018044">
    <property type="entry name" value="Peptidase_S11"/>
</dbReference>
<dbReference type="SUPFAM" id="SSF63446">
    <property type="entry name" value="Type I dockerin domain"/>
    <property type="match status" value="1"/>
</dbReference>
<accession>A0A315YSB0</accession>
<feature type="binding site" evidence="8">
    <location>
        <position position="309"/>
    </location>
    <ligand>
        <name>substrate</name>
    </ligand>
</feature>
<name>A0A315YSB0_RUMFL</name>
<evidence type="ECO:0000256" key="9">
    <source>
        <dbReference type="RuleBase" id="RU004016"/>
    </source>
</evidence>
<keyword evidence="2 10" id="KW-0732">Signal</keyword>
<feature type="domain" description="Dockerin" evidence="11">
    <location>
        <begin position="29"/>
        <end position="97"/>
    </location>
</feature>
<dbReference type="PRINTS" id="PR00725">
    <property type="entry name" value="DADACBPTASE1"/>
</dbReference>
<dbReference type="SUPFAM" id="SSF56601">
    <property type="entry name" value="beta-lactamase/transpeptidase-like"/>
    <property type="match status" value="1"/>
</dbReference>
<comment type="similarity">
    <text evidence="1 9">Belongs to the peptidase S11 family.</text>
</comment>
<evidence type="ECO:0000313" key="12">
    <source>
        <dbReference type="EMBL" id="PWJ15297.1"/>
    </source>
</evidence>
<dbReference type="Proteomes" id="UP000245720">
    <property type="component" value="Unassembled WGS sequence"/>
</dbReference>
<dbReference type="Gene3D" id="1.10.1330.10">
    <property type="entry name" value="Dockerin domain"/>
    <property type="match status" value="1"/>
</dbReference>
<dbReference type="InterPro" id="IPR036439">
    <property type="entry name" value="Dockerin_dom_sf"/>
</dbReference>
<evidence type="ECO:0000256" key="2">
    <source>
        <dbReference type="ARBA" id="ARBA00022729"/>
    </source>
</evidence>
<reference evidence="12 13" key="1">
    <citation type="submission" date="2018-05" db="EMBL/GenBank/DDBJ databases">
        <title>The Hungate 1000. A catalogue of reference genomes from the rumen microbiome.</title>
        <authorList>
            <person name="Kelly W."/>
        </authorList>
    </citation>
    <scope>NUCLEOTIDE SEQUENCE [LARGE SCALE GENOMIC DNA]</scope>
    <source>
        <strain evidence="12 13">SAb67</strain>
    </source>
</reference>
<dbReference type="InterPro" id="IPR012338">
    <property type="entry name" value="Beta-lactam/transpept-like"/>
</dbReference>
<evidence type="ECO:0000256" key="8">
    <source>
        <dbReference type="PIRSR" id="PIRSR618044-2"/>
    </source>
</evidence>
<gene>
    <name evidence="12" type="ORF">IE37_00191</name>
</gene>
<dbReference type="InterPro" id="IPR016134">
    <property type="entry name" value="Dockerin_dom"/>
</dbReference>
<dbReference type="OrthoDB" id="1701915at2"/>
<dbReference type="Pfam" id="PF00404">
    <property type="entry name" value="Dockerin_1"/>
    <property type="match status" value="1"/>
</dbReference>
<dbReference type="InterPro" id="IPR002105">
    <property type="entry name" value="Dockerin_1_rpt"/>
</dbReference>
<feature type="active site" evidence="7">
    <location>
        <position position="186"/>
    </location>
</feature>
<dbReference type="EMBL" id="QGDI01000001">
    <property type="protein sequence ID" value="PWJ15297.1"/>
    <property type="molecule type" value="Genomic_DNA"/>
</dbReference>
<dbReference type="PROSITE" id="PS51766">
    <property type="entry name" value="DOCKERIN"/>
    <property type="match status" value="1"/>
</dbReference>
<sequence>MIKRKIISALLAVSVGSAMLSALPVNAEGFSIKGDVNADGVFDVADVVLLQKWLLAVPDTHLENWQAADLCKDNRLDVFDLCLMKRELIYASEAVHITSPACKAAAFACADDGELLYYDNINEHIAPASLTKLLTASVALHYLSPDTVVTVGSEQSLVKSGSSLCLIRPGHKLKLYDLLKGMLMASGNDAAYTVAVTTARAVKPDTAMTDAQAVAYFSELMNSYASSIGMKDSHFTTPEGWDDASQYTTVSDLLVLANHAFSIPEIKTITGTYQKKVYFVSGENITWTNTNALLNPNSAYYCADAVGIKTGTTASAGNCLIAAFERNGKTYLSAVIGCSTGNDRYELTLKMLSQFGVANEVKLSVAPNVTESVPSSSVEEATPITTETTTVAPIVADKAEMFNRLNSLEYIPITCDGLPEYKLTDDNGAVYWLNLSSKWIWKDGVDAEAVLPDDIITWLTDNKDSVDMNTTEYYELQEELL</sequence>
<dbReference type="InterPro" id="IPR001967">
    <property type="entry name" value="Peptidase_S11_N"/>
</dbReference>
<keyword evidence="4" id="KW-0133">Cell shape</keyword>
<evidence type="ECO:0000256" key="5">
    <source>
        <dbReference type="ARBA" id="ARBA00022984"/>
    </source>
</evidence>
<dbReference type="GO" id="GO:0009002">
    <property type="term" value="F:serine-type D-Ala-D-Ala carboxypeptidase activity"/>
    <property type="evidence" value="ECO:0007669"/>
    <property type="project" value="InterPro"/>
</dbReference>
<dbReference type="PANTHER" id="PTHR21581:SF6">
    <property type="entry name" value="TRAFFICKING PROTEIN PARTICLE COMPLEX SUBUNIT 12"/>
    <property type="match status" value="1"/>
</dbReference>
<dbReference type="AlphaFoldDB" id="A0A315YSB0"/>
<dbReference type="CDD" id="cd14256">
    <property type="entry name" value="Dockerin_I"/>
    <property type="match status" value="1"/>
</dbReference>
<organism evidence="12 13">
    <name type="scientific">Ruminococcus flavefaciens</name>
    <dbReference type="NCBI Taxonomy" id="1265"/>
    <lineage>
        <taxon>Bacteria</taxon>
        <taxon>Bacillati</taxon>
        <taxon>Bacillota</taxon>
        <taxon>Clostridia</taxon>
        <taxon>Eubacteriales</taxon>
        <taxon>Oscillospiraceae</taxon>
        <taxon>Ruminococcus</taxon>
    </lineage>
</organism>
<dbReference type="Pfam" id="PF00768">
    <property type="entry name" value="Peptidase_S11"/>
    <property type="match status" value="1"/>
</dbReference>
<keyword evidence="6" id="KW-0961">Cell wall biogenesis/degradation</keyword>
<evidence type="ECO:0000256" key="1">
    <source>
        <dbReference type="ARBA" id="ARBA00007164"/>
    </source>
</evidence>
<dbReference type="GO" id="GO:0004553">
    <property type="term" value="F:hydrolase activity, hydrolyzing O-glycosyl compounds"/>
    <property type="evidence" value="ECO:0007669"/>
    <property type="project" value="InterPro"/>
</dbReference>
<dbReference type="RefSeq" id="WP_109725101.1">
    <property type="nucleotide sequence ID" value="NZ_QGDI01000001.1"/>
</dbReference>
<evidence type="ECO:0000259" key="11">
    <source>
        <dbReference type="PROSITE" id="PS51766"/>
    </source>
</evidence>
<evidence type="ECO:0000256" key="10">
    <source>
        <dbReference type="SAM" id="SignalP"/>
    </source>
</evidence>
<keyword evidence="3" id="KW-0378">Hydrolase</keyword>
<dbReference type="GO" id="GO:0000272">
    <property type="term" value="P:polysaccharide catabolic process"/>
    <property type="evidence" value="ECO:0007669"/>
    <property type="project" value="InterPro"/>
</dbReference>
<evidence type="ECO:0000256" key="3">
    <source>
        <dbReference type="ARBA" id="ARBA00022801"/>
    </source>
</evidence>
<comment type="caution">
    <text evidence="12">The sequence shown here is derived from an EMBL/GenBank/DDBJ whole genome shotgun (WGS) entry which is preliminary data.</text>
</comment>
<evidence type="ECO:0000256" key="6">
    <source>
        <dbReference type="ARBA" id="ARBA00023316"/>
    </source>
</evidence>
<dbReference type="GO" id="GO:0008360">
    <property type="term" value="P:regulation of cell shape"/>
    <property type="evidence" value="ECO:0007669"/>
    <property type="project" value="UniProtKB-KW"/>
</dbReference>
<dbReference type="Gene3D" id="3.40.710.10">
    <property type="entry name" value="DD-peptidase/beta-lactamase superfamily"/>
    <property type="match status" value="1"/>
</dbReference>
<dbReference type="GO" id="GO:0009252">
    <property type="term" value="P:peptidoglycan biosynthetic process"/>
    <property type="evidence" value="ECO:0007669"/>
    <property type="project" value="UniProtKB-KW"/>
</dbReference>
<feature type="signal peptide" evidence="10">
    <location>
        <begin position="1"/>
        <end position="27"/>
    </location>
</feature>